<evidence type="ECO:0000256" key="15">
    <source>
        <dbReference type="ARBA" id="ARBA00048238"/>
    </source>
</evidence>
<proteinExistence type="inferred from homology"/>
<dbReference type="PANTHER" id="PTHR12592:SF0">
    <property type="entry name" value="ATP-DEPENDENT (S)-NAD(P)H-HYDRATE DEHYDRATASE"/>
    <property type="match status" value="1"/>
</dbReference>
<feature type="binding site" evidence="17">
    <location>
        <position position="372"/>
    </location>
    <ligand>
        <name>(6S)-NADPHX</name>
        <dbReference type="ChEBI" id="CHEBI:64076"/>
    </ligand>
</feature>
<evidence type="ECO:0000256" key="3">
    <source>
        <dbReference type="ARBA" id="ARBA00006001"/>
    </source>
</evidence>
<evidence type="ECO:0000256" key="13">
    <source>
        <dbReference type="ARBA" id="ARBA00023268"/>
    </source>
</evidence>
<evidence type="ECO:0000259" key="20">
    <source>
        <dbReference type="PROSITE" id="PS51383"/>
    </source>
</evidence>
<sequence length="505" mass="50825">MTGPVLLTAAEMGRADALAVKSGVASASLMERAGEGVAAAVMRGWSKRPTVVLCGPGNNGGDGFVAARKLAEAGWPVRVGLLGERENLKGDAGLMAGLYGGEIAPLTPALLEGAGLIVDALFGTGLSRPLDGAARAMVEAVNAHPAQVLAVDLPSGIDADTGDVAGGDAGAAIRAARTVTFFVKKPGHVLFPGRALCGAVEVVDIGIPFSTLEEIRPRTFENQPAIWAREFLRPGFSAHKYSRGHAAVVSGGRLKTGAARLAARAALRAGAGLVTVLTPPEAAAENAAHLTAVMLREAADAAGVAAVLEDRRFTAALIGPGAGVEPETARKTLAILRAGAAAVLDADALTCFADRPEALFEALREGDILTPHAGEFARLFPDIDIAALGKLEAARRAAARAGATVILKGADTVVAAPDGRAAINVNAPPDLATAGSGDVLAGMALGLRAQGTPGFETAAAAVWLHGACGQAAGPGLIAEDLPEALPQVLRALLTPPEAAKDEGGS</sequence>
<dbReference type="GO" id="GO:0110051">
    <property type="term" value="P:metabolite repair"/>
    <property type="evidence" value="ECO:0007669"/>
    <property type="project" value="TreeGrafter"/>
</dbReference>
<evidence type="ECO:0000256" key="11">
    <source>
        <dbReference type="ARBA" id="ARBA00023235"/>
    </source>
</evidence>
<comment type="catalytic activity">
    <reaction evidence="16 17 19">
        <text>(6S)-NADPHX + ADP = AMP + phosphate + NADPH + H(+)</text>
        <dbReference type="Rhea" id="RHEA:32235"/>
        <dbReference type="ChEBI" id="CHEBI:15378"/>
        <dbReference type="ChEBI" id="CHEBI:43474"/>
        <dbReference type="ChEBI" id="CHEBI:57783"/>
        <dbReference type="ChEBI" id="CHEBI:64076"/>
        <dbReference type="ChEBI" id="CHEBI:456215"/>
        <dbReference type="ChEBI" id="CHEBI:456216"/>
        <dbReference type="EC" id="4.2.1.136"/>
    </reaction>
</comment>
<accession>A0A239PT34</accession>
<keyword evidence="11 18" id="KW-0413">Isomerase</keyword>
<evidence type="ECO:0000256" key="10">
    <source>
        <dbReference type="ARBA" id="ARBA00023027"/>
    </source>
</evidence>
<evidence type="ECO:0000256" key="8">
    <source>
        <dbReference type="ARBA" id="ARBA00022857"/>
    </source>
</evidence>
<comment type="similarity">
    <text evidence="18">Belongs to the NnrE/AIBP family.</text>
</comment>
<evidence type="ECO:0000259" key="21">
    <source>
        <dbReference type="PROSITE" id="PS51385"/>
    </source>
</evidence>
<dbReference type="Gene3D" id="3.40.50.10260">
    <property type="entry name" value="YjeF N-terminal domain"/>
    <property type="match status" value="1"/>
</dbReference>
<dbReference type="PIRSF" id="PIRSF017184">
    <property type="entry name" value="Nnr"/>
    <property type="match status" value="1"/>
</dbReference>
<evidence type="ECO:0000313" key="23">
    <source>
        <dbReference type="Proteomes" id="UP000198346"/>
    </source>
</evidence>
<dbReference type="PANTHER" id="PTHR12592">
    <property type="entry name" value="ATP-DEPENDENT (S)-NAD(P)H-HYDRATE DEHYDRATASE FAMILY MEMBER"/>
    <property type="match status" value="1"/>
</dbReference>
<reference evidence="22 23" key="1">
    <citation type="submission" date="2017-07" db="EMBL/GenBank/DDBJ databases">
        <authorList>
            <person name="Sun Z.S."/>
            <person name="Albrecht U."/>
            <person name="Echele G."/>
            <person name="Lee C.C."/>
        </authorList>
    </citation>
    <scope>NUCLEOTIDE SEQUENCE [LARGE SCALE GENOMIC DNA]</scope>
    <source>
        <strain evidence="22 23">CGMCC 1.12710</strain>
    </source>
</reference>
<dbReference type="InterPro" id="IPR004443">
    <property type="entry name" value="YjeF_N_dom"/>
</dbReference>
<evidence type="ECO:0000256" key="4">
    <source>
        <dbReference type="ARBA" id="ARBA00009524"/>
    </source>
</evidence>
<dbReference type="SUPFAM" id="SSF64153">
    <property type="entry name" value="YjeF N-terminal domain-like"/>
    <property type="match status" value="1"/>
</dbReference>
<comment type="similarity">
    <text evidence="3 19">In the N-terminal section; belongs to the NnrE/AIBP family.</text>
</comment>
<dbReference type="GO" id="GO:0052855">
    <property type="term" value="F:ADP-dependent NAD(P)H-hydrate dehydratase activity"/>
    <property type="evidence" value="ECO:0007669"/>
    <property type="project" value="UniProtKB-UniRule"/>
</dbReference>
<comment type="catalytic activity">
    <reaction evidence="2 18 19">
        <text>(6R)-NADPHX = (6S)-NADPHX</text>
        <dbReference type="Rhea" id="RHEA:32227"/>
        <dbReference type="ChEBI" id="CHEBI:64076"/>
        <dbReference type="ChEBI" id="CHEBI:64077"/>
        <dbReference type="EC" id="5.1.99.6"/>
    </reaction>
</comment>
<comment type="function">
    <text evidence="14 19">Bifunctional enzyme that catalyzes the epimerization of the S- and R-forms of NAD(P)HX and the dehydration of the S-form of NAD(P)HX at the expense of ADP, which is converted to AMP. This allows the repair of both epimers of NAD(P)HX, a damaged form of NAD(P)H that is a result of enzymatic or heat-dependent hydration.</text>
</comment>
<organism evidence="22 23">
    <name type="scientific">Amphiplicatus metriothermophilus</name>
    <dbReference type="NCBI Taxonomy" id="1519374"/>
    <lineage>
        <taxon>Bacteria</taxon>
        <taxon>Pseudomonadati</taxon>
        <taxon>Pseudomonadota</taxon>
        <taxon>Alphaproteobacteria</taxon>
        <taxon>Parvularculales</taxon>
        <taxon>Parvularculaceae</taxon>
        <taxon>Amphiplicatus</taxon>
    </lineage>
</organism>
<keyword evidence="23" id="KW-1185">Reference proteome</keyword>
<comment type="function">
    <text evidence="18">Catalyzes the epimerization of the S- and R-forms of NAD(P)HX, a damaged form of NAD(P)H that is a result of enzymatic or heat-dependent hydration. This is a prerequisite for the S-specific NAD(P)H-hydrate dehydratase to allow the repair of both epimers of NAD(P)HX.</text>
</comment>
<feature type="binding site" evidence="18">
    <location>
        <begin position="123"/>
        <end position="129"/>
    </location>
    <ligand>
        <name>(6S)-NADPHX</name>
        <dbReference type="ChEBI" id="CHEBI:64076"/>
    </ligand>
</feature>
<dbReference type="GO" id="GO:0046496">
    <property type="term" value="P:nicotinamide nucleotide metabolic process"/>
    <property type="evidence" value="ECO:0007669"/>
    <property type="project" value="UniProtKB-UniRule"/>
</dbReference>
<evidence type="ECO:0000256" key="5">
    <source>
        <dbReference type="ARBA" id="ARBA00022723"/>
    </source>
</evidence>
<evidence type="ECO:0000256" key="2">
    <source>
        <dbReference type="ARBA" id="ARBA00000909"/>
    </source>
</evidence>
<comment type="caution">
    <text evidence="18">Lacks conserved residue(s) required for the propagation of feature annotation.</text>
</comment>
<dbReference type="InterPro" id="IPR000631">
    <property type="entry name" value="CARKD"/>
</dbReference>
<comment type="cofactor">
    <cofactor evidence="17">
        <name>Mg(2+)</name>
        <dbReference type="ChEBI" id="CHEBI:18420"/>
    </cofactor>
</comment>
<evidence type="ECO:0000256" key="7">
    <source>
        <dbReference type="ARBA" id="ARBA00022840"/>
    </source>
</evidence>
<protein>
    <recommendedName>
        <fullName evidence="19">Bifunctional NAD(P)H-hydrate repair enzyme</fullName>
    </recommendedName>
    <alternativeName>
        <fullName evidence="19">Nicotinamide nucleotide repair protein</fullName>
    </alternativeName>
    <domain>
        <recommendedName>
            <fullName evidence="19">ADP-dependent (S)-NAD(P)H-hydrate dehydratase</fullName>
            <ecNumber evidence="19">4.2.1.136</ecNumber>
        </recommendedName>
        <alternativeName>
            <fullName evidence="19">ADP-dependent NAD(P)HX dehydratase</fullName>
        </alternativeName>
    </domain>
    <domain>
        <recommendedName>
            <fullName evidence="19">NAD(P)H-hydrate epimerase</fullName>
            <ecNumber evidence="19">5.1.99.6</ecNumber>
        </recommendedName>
    </domain>
</protein>
<feature type="binding site" evidence="18">
    <location>
        <begin position="58"/>
        <end position="62"/>
    </location>
    <ligand>
        <name>(6S)-NADPHX</name>
        <dbReference type="ChEBI" id="CHEBI:64076"/>
    </ligand>
</feature>
<dbReference type="InterPro" id="IPR036652">
    <property type="entry name" value="YjeF_N_dom_sf"/>
</dbReference>
<comment type="subunit">
    <text evidence="17">Homotetramer.</text>
</comment>
<feature type="binding site" evidence="17">
    <location>
        <position position="438"/>
    </location>
    <ligand>
        <name>(6S)-NADPHX</name>
        <dbReference type="ChEBI" id="CHEBI:64076"/>
    </ligand>
</feature>
<dbReference type="EMBL" id="FZQA01000003">
    <property type="protein sequence ID" value="SNT73449.1"/>
    <property type="molecule type" value="Genomic_DNA"/>
</dbReference>
<feature type="binding site" evidence="17">
    <location>
        <position position="258"/>
    </location>
    <ligand>
        <name>(6S)-NADPHX</name>
        <dbReference type="ChEBI" id="CHEBI:64076"/>
    </ligand>
</feature>
<keyword evidence="5 18" id="KW-0479">Metal-binding</keyword>
<dbReference type="AlphaFoldDB" id="A0A239PT34"/>
<feature type="binding site" evidence="18">
    <location>
        <position position="155"/>
    </location>
    <ligand>
        <name>K(+)</name>
        <dbReference type="ChEBI" id="CHEBI:29103"/>
    </ligand>
</feature>
<keyword evidence="6 17" id="KW-0547">Nucleotide-binding</keyword>
<comment type="cofactor">
    <cofactor evidence="18 19">
        <name>K(+)</name>
        <dbReference type="ChEBI" id="CHEBI:29103"/>
    </cofactor>
    <text evidence="18 19">Binds 1 potassium ion per subunit.</text>
</comment>
<comment type="catalytic activity">
    <reaction evidence="15 17 19">
        <text>(6S)-NADHX + ADP = AMP + phosphate + NADH + H(+)</text>
        <dbReference type="Rhea" id="RHEA:32223"/>
        <dbReference type="ChEBI" id="CHEBI:15378"/>
        <dbReference type="ChEBI" id="CHEBI:43474"/>
        <dbReference type="ChEBI" id="CHEBI:57945"/>
        <dbReference type="ChEBI" id="CHEBI:64074"/>
        <dbReference type="ChEBI" id="CHEBI:456215"/>
        <dbReference type="ChEBI" id="CHEBI:456216"/>
        <dbReference type="EC" id="4.2.1.136"/>
    </reaction>
</comment>
<feature type="binding site" evidence="18">
    <location>
        <position position="59"/>
    </location>
    <ligand>
        <name>K(+)</name>
        <dbReference type="ChEBI" id="CHEBI:29103"/>
    </ligand>
</feature>
<evidence type="ECO:0000256" key="9">
    <source>
        <dbReference type="ARBA" id="ARBA00022958"/>
    </source>
</evidence>
<dbReference type="NCBIfam" id="TIGR00196">
    <property type="entry name" value="yjeF_cterm"/>
    <property type="match status" value="1"/>
</dbReference>
<evidence type="ECO:0000313" key="22">
    <source>
        <dbReference type="EMBL" id="SNT73449.1"/>
    </source>
</evidence>
<comment type="similarity">
    <text evidence="17">Belongs to the NnrD/CARKD family.</text>
</comment>
<dbReference type="InterPro" id="IPR029056">
    <property type="entry name" value="Ribokinase-like"/>
</dbReference>
<evidence type="ECO:0000256" key="18">
    <source>
        <dbReference type="HAMAP-Rule" id="MF_01966"/>
    </source>
</evidence>
<dbReference type="PROSITE" id="PS51385">
    <property type="entry name" value="YJEF_N"/>
    <property type="match status" value="1"/>
</dbReference>
<keyword evidence="13" id="KW-0511">Multifunctional enzyme</keyword>
<feature type="binding site" evidence="17">
    <location>
        <position position="437"/>
    </location>
    <ligand>
        <name>AMP</name>
        <dbReference type="ChEBI" id="CHEBI:456215"/>
    </ligand>
</feature>
<dbReference type="NCBIfam" id="TIGR00197">
    <property type="entry name" value="yjeF_nterm"/>
    <property type="match status" value="1"/>
</dbReference>
<evidence type="ECO:0000256" key="6">
    <source>
        <dbReference type="ARBA" id="ARBA00022741"/>
    </source>
</evidence>
<name>A0A239PT34_9PROT</name>
<dbReference type="InterPro" id="IPR030677">
    <property type="entry name" value="Nnr"/>
</dbReference>
<evidence type="ECO:0000256" key="16">
    <source>
        <dbReference type="ARBA" id="ARBA00049209"/>
    </source>
</evidence>
<dbReference type="EC" id="5.1.99.6" evidence="19"/>
<feature type="binding site" evidence="17">
    <location>
        <begin position="408"/>
        <end position="412"/>
    </location>
    <ligand>
        <name>AMP</name>
        <dbReference type="ChEBI" id="CHEBI:456215"/>
    </ligand>
</feature>
<dbReference type="Gene3D" id="3.40.1190.20">
    <property type="match status" value="1"/>
</dbReference>
<dbReference type="PROSITE" id="PS51383">
    <property type="entry name" value="YJEF_C_3"/>
    <property type="match status" value="1"/>
</dbReference>
<dbReference type="GO" id="GO:0005524">
    <property type="term" value="F:ATP binding"/>
    <property type="evidence" value="ECO:0007669"/>
    <property type="project" value="UniProtKB-UniRule"/>
</dbReference>
<dbReference type="Proteomes" id="UP000198346">
    <property type="component" value="Unassembled WGS sequence"/>
</dbReference>
<keyword evidence="8 17" id="KW-0521">NADP</keyword>
<comment type="similarity">
    <text evidence="4 19">In the C-terminal section; belongs to the NnrD/CARKD family.</text>
</comment>
<dbReference type="GO" id="GO:0046872">
    <property type="term" value="F:metal ion binding"/>
    <property type="evidence" value="ECO:0007669"/>
    <property type="project" value="UniProtKB-UniRule"/>
</dbReference>
<dbReference type="EC" id="4.2.1.136" evidence="19"/>
<evidence type="ECO:0000256" key="19">
    <source>
        <dbReference type="PIRNR" id="PIRNR017184"/>
    </source>
</evidence>
<dbReference type="HAMAP" id="MF_01965">
    <property type="entry name" value="NADHX_dehydratase"/>
    <property type="match status" value="1"/>
</dbReference>
<feature type="domain" description="YjeF C-terminal" evidence="20">
    <location>
        <begin position="223"/>
        <end position="492"/>
    </location>
</feature>
<dbReference type="GO" id="GO:0052856">
    <property type="term" value="F:NAD(P)HX epimerase activity"/>
    <property type="evidence" value="ECO:0007669"/>
    <property type="project" value="UniProtKB-UniRule"/>
</dbReference>
<feature type="domain" description="YjeF N-terminal" evidence="21">
    <location>
        <begin position="12"/>
        <end position="213"/>
    </location>
</feature>
<dbReference type="Pfam" id="PF01256">
    <property type="entry name" value="Carb_kinase"/>
    <property type="match status" value="1"/>
</dbReference>
<keyword evidence="7 17" id="KW-0067">ATP-binding</keyword>
<evidence type="ECO:0000256" key="17">
    <source>
        <dbReference type="HAMAP-Rule" id="MF_01965"/>
    </source>
</evidence>
<evidence type="ECO:0000256" key="12">
    <source>
        <dbReference type="ARBA" id="ARBA00023239"/>
    </source>
</evidence>
<dbReference type="SUPFAM" id="SSF53613">
    <property type="entry name" value="Ribokinase-like"/>
    <property type="match status" value="1"/>
</dbReference>
<dbReference type="HAMAP" id="MF_01966">
    <property type="entry name" value="NADHX_epimerase"/>
    <property type="match status" value="1"/>
</dbReference>
<keyword evidence="10 17" id="KW-0520">NAD</keyword>
<comment type="catalytic activity">
    <reaction evidence="1 18 19">
        <text>(6R)-NADHX = (6S)-NADHX</text>
        <dbReference type="Rhea" id="RHEA:32215"/>
        <dbReference type="ChEBI" id="CHEBI:64074"/>
        <dbReference type="ChEBI" id="CHEBI:64075"/>
        <dbReference type="EC" id="5.1.99.6"/>
    </reaction>
</comment>
<keyword evidence="12 17" id="KW-0456">Lyase</keyword>
<dbReference type="Pfam" id="PF03853">
    <property type="entry name" value="YjeF_N"/>
    <property type="match status" value="1"/>
</dbReference>
<gene>
    <name evidence="17" type="primary">nnrD</name>
    <name evidence="18" type="synonym">nnrE</name>
    <name evidence="22" type="ORF">SAMN06297382_1818</name>
</gene>
<comment type="function">
    <text evidence="17">Catalyzes the dehydration of the S-form of NAD(P)HX at the expense of ADP, which is converted to AMP. Together with NAD(P)HX epimerase, which catalyzes the epimerization of the S- and R-forms, the enzyme allows the repair of both epimers of NAD(P)HX, a damaged form of NAD(P)H that is a result of enzymatic or heat-dependent hydration.</text>
</comment>
<feature type="binding site" evidence="17">
    <location>
        <position position="321"/>
    </location>
    <ligand>
        <name>(6S)-NADPHX</name>
        <dbReference type="ChEBI" id="CHEBI:64076"/>
    </ligand>
</feature>
<keyword evidence="9 18" id="KW-0630">Potassium</keyword>
<feature type="binding site" evidence="18">
    <location>
        <position position="152"/>
    </location>
    <ligand>
        <name>(6S)-NADPHX</name>
        <dbReference type="ChEBI" id="CHEBI:64076"/>
    </ligand>
</feature>
<evidence type="ECO:0000256" key="1">
    <source>
        <dbReference type="ARBA" id="ARBA00000013"/>
    </source>
</evidence>
<feature type="binding site" evidence="18">
    <location>
        <position position="119"/>
    </location>
    <ligand>
        <name>K(+)</name>
        <dbReference type="ChEBI" id="CHEBI:29103"/>
    </ligand>
</feature>
<dbReference type="CDD" id="cd01171">
    <property type="entry name" value="YXKO-related"/>
    <property type="match status" value="1"/>
</dbReference>
<evidence type="ECO:0000256" key="14">
    <source>
        <dbReference type="ARBA" id="ARBA00025153"/>
    </source>
</evidence>